<dbReference type="EMBL" id="JASCZI010121032">
    <property type="protein sequence ID" value="MED6159075.1"/>
    <property type="molecule type" value="Genomic_DNA"/>
</dbReference>
<proteinExistence type="predicted"/>
<accession>A0ABU6UCW0</accession>
<organism evidence="3 4">
    <name type="scientific">Stylosanthes scabra</name>
    <dbReference type="NCBI Taxonomy" id="79078"/>
    <lineage>
        <taxon>Eukaryota</taxon>
        <taxon>Viridiplantae</taxon>
        <taxon>Streptophyta</taxon>
        <taxon>Embryophyta</taxon>
        <taxon>Tracheophyta</taxon>
        <taxon>Spermatophyta</taxon>
        <taxon>Magnoliopsida</taxon>
        <taxon>eudicotyledons</taxon>
        <taxon>Gunneridae</taxon>
        <taxon>Pentapetalae</taxon>
        <taxon>rosids</taxon>
        <taxon>fabids</taxon>
        <taxon>Fabales</taxon>
        <taxon>Fabaceae</taxon>
        <taxon>Papilionoideae</taxon>
        <taxon>50 kb inversion clade</taxon>
        <taxon>dalbergioids sensu lato</taxon>
        <taxon>Dalbergieae</taxon>
        <taxon>Pterocarpus clade</taxon>
        <taxon>Stylosanthes</taxon>
    </lineage>
</organism>
<evidence type="ECO:0000256" key="1">
    <source>
        <dbReference type="PROSITE-ProRule" id="PRU00047"/>
    </source>
</evidence>
<protein>
    <recommendedName>
        <fullName evidence="2">CCHC-type domain-containing protein</fullName>
    </recommendedName>
</protein>
<comment type="caution">
    <text evidence="3">The sequence shown here is derived from an EMBL/GenBank/DDBJ whole genome shotgun (WGS) entry which is preliminary data.</text>
</comment>
<keyword evidence="1" id="KW-0479">Metal-binding</keyword>
<dbReference type="InterPro" id="IPR001878">
    <property type="entry name" value="Znf_CCHC"/>
</dbReference>
<evidence type="ECO:0000259" key="2">
    <source>
        <dbReference type="PROSITE" id="PS50158"/>
    </source>
</evidence>
<dbReference type="Proteomes" id="UP001341840">
    <property type="component" value="Unassembled WGS sequence"/>
</dbReference>
<sequence length="238" mass="27296">MDSIHATYRFHINLVPSEEYWTTTNYLKIDSPFIKRPIGRPKVHARQRDPVEVLIESDKLKKTFRVTCSKCGEKGHNYKTCKVGGLYVFVIFVIYVYDATKVEGGVDSQPQDSGTTNLNELTRIHTTYHEERAPENNRFGLFEVFERYKMVYTPHLHLGAAPSFSMPTAKNPWVEPEDLSLLTPLPLRREPEDTPSFSMFKTVCTGQLGVSSYSLNGSPIAKVRDYDLNRKTVILMRE</sequence>
<keyword evidence="1" id="KW-0863">Zinc-finger</keyword>
<evidence type="ECO:0000313" key="4">
    <source>
        <dbReference type="Proteomes" id="UP001341840"/>
    </source>
</evidence>
<name>A0ABU6UCW0_9FABA</name>
<keyword evidence="4" id="KW-1185">Reference proteome</keyword>
<reference evidence="3 4" key="1">
    <citation type="journal article" date="2023" name="Plants (Basel)">
        <title>Bridging the Gap: Combining Genomics and Transcriptomics Approaches to Understand Stylosanthes scabra, an Orphan Legume from the Brazilian Caatinga.</title>
        <authorList>
            <person name="Ferreira-Neto J.R.C."/>
            <person name="da Silva M.D."/>
            <person name="Binneck E."/>
            <person name="de Melo N.F."/>
            <person name="da Silva R.H."/>
            <person name="de Melo A.L.T.M."/>
            <person name="Pandolfi V."/>
            <person name="Bustamante F.O."/>
            <person name="Brasileiro-Vidal A.C."/>
            <person name="Benko-Iseppon A.M."/>
        </authorList>
    </citation>
    <scope>NUCLEOTIDE SEQUENCE [LARGE SCALE GENOMIC DNA]</scope>
    <source>
        <tissue evidence="3">Leaves</tissue>
    </source>
</reference>
<gene>
    <name evidence="3" type="ORF">PIB30_038948</name>
</gene>
<feature type="domain" description="CCHC-type" evidence="2">
    <location>
        <begin position="68"/>
        <end position="82"/>
    </location>
</feature>
<evidence type="ECO:0000313" key="3">
    <source>
        <dbReference type="EMBL" id="MED6159075.1"/>
    </source>
</evidence>
<dbReference type="PROSITE" id="PS50158">
    <property type="entry name" value="ZF_CCHC"/>
    <property type="match status" value="1"/>
</dbReference>
<keyword evidence="1" id="KW-0862">Zinc</keyword>